<evidence type="ECO:0008006" key="4">
    <source>
        <dbReference type="Google" id="ProtNLM"/>
    </source>
</evidence>
<keyword evidence="3" id="KW-1185">Reference proteome</keyword>
<organism evidence="2 3">
    <name type="scientific">Aspergillus glaucus CBS 516.65</name>
    <dbReference type="NCBI Taxonomy" id="1160497"/>
    <lineage>
        <taxon>Eukaryota</taxon>
        <taxon>Fungi</taxon>
        <taxon>Dikarya</taxon>
        <taxon>Ascomycota</taxon>
        <taxon>Pezizomycotina</taxon>
        <taxon>Eurotiomycetes</taxon>
        <taxon>Eurotiomycetidae</taxon>
        <taxon>Eurotiales</taxon>
        <taxon>Aspergillaceae</taxon>
        <taxon>Aspergillus</taxon>
        <taxon>Aspergillus subgen. Aspergillus</taxon>
    </lineage>
</organism>
<evidence type="ECO:0000313" key="3">
    <source>
        <dbReference type="Proteomes" id="UP000184300"/>
    </source>
</evidence>
<sequence length="310" mass="35764">MKHECPKCPYVVGNKSTLQLGVPYNDEIVEARITQVFESFTLARVMVVQLNSPALGLSGNMVLKVFDQRFASQTRENEKADPWTLDIGKQYHQFILDGGESDNSGEDGDDDDEEEEDKEEEGEEEQKEWTAPRNEADLHNLMQRLYHTEVDVYQALKDHQGQDIPHFLAGIVIPDSSPMQRATLAKHIDMPGILLQDIDGFHLADLAQHAPRETWQYPPLQPGDLNKDVKTRNLIVRRELDGNFKVFMIDFALCRFRREYKTDNDWRECKAHEDEEGAVAFVMHKYLQGGFAYNRSALYEKLDEYYMMGD</sequence>
<dbReference type="STRING" id="1160497.A0A1L9V6M2"/>
<reference evidence="3" key="1">
    <citation type="journal article" date="2017" name="Genome Biol.">
        <title>Comparative genomics reveals high biological diversity and specific adaptations in the industrially and medically important fungal genus Aspergillus.</title>
        <authorList>
            <person name="de Vries R.P."/>
            <person name="Riley R."/>
            <person name="Wiebenga A."/>
            <person name="Aguilar-Osorio G."/>
            <person name="Amillis S."/>
            <person name="Uchima C.A."/>
            <person name="Anderluh G."/>
            <person name="Asadollahi M."/>
            <person name="Askin M."/>
            <person name="Barry K."/>
            <person name="Battaglia E."/>
            <person name="Bayram O."/>
            <person name="Benocci T."/>
            <person name="Braus-Stromeyer S.A."/>
            <person name="Caldana C."/>
            <person name="Canovas D."/>
            <person name="Cerqueira G.C."/>
            <person name="Chen F."/>
            <person name="Chen W."/>
            <person name="Choi C."/>
            <person name="Clum A."/>
            <person name="Dos Santos R.A."/>
            <person name="Damasio A.R."/>
            <person name="Diallinas G."/>
            <person name="Emri T."/>
            <person name="Fekete E."/>
            <person name="Flipphi M."/>
            <person name="Freyberg S."/>
            <person name="Gallo A."/>
            <person name="Gournas C."/>
            <person name="Habgood R."/>
            <person name="Hainaut M."/>
            <person name="Harispe M.L."/>
            <person name="Henrissat B."/>
            <person name="Hilden K.S."/>
            <person name="Hope R."/>
            <person name="Hossain A."/>
            <person name="Karabika E."/>
            <person name="Karaffa L."/>
            <person name="Karanyi Z."/>
            <person name="Krasevec N."/>
            <person name="Kuo A."/>
            <person name="Kusch H."/>
            <person name="LaButti K."/>
            <person name="Lagendijk E.L."/>
            <person name="Lapidus A."/>
            <person name="Levasseur A."/>
            <person name="Lindquist E."/>
            <person name="Lipzen A."/>
            <person name="Logrieco A.F."/>
            <person name="MacCabe A."/>
            <person name="Maekelae M.R."/>
            <person name="Malavazi I."/>
            <person name="Melin P."/>
            <person name="Meyer V."/>
            <person name="Mielnichuk N."/>
            <person name="Miskei M."/>
            <person name="Molnar A.P."/>
            <person name="Mule G."/>
            <person name="Ngan C.Y."/>
            <person name="Orejas M."/>
            <person name="Orosz E."/>
            <person name="Ouedraogo J.P."/>
            <person name="Overkamp K.M."/>
            <person name="Park H.-S."/>
            <person name="Perrone G."/>
            <person name="Piumi F."/>
            <person name="Punt P.J."/>
            <person name="Ram A.F."/>
            <person name="Ramon A."/>
            <person name="Rauscher S."/>
            <person name="Record E."/>
            <person name="Riano-Pachon D.M."/>
            <person name="Robert V."/>
            <person name="Roehrig J."/>
            <person name="Ruller R."/>
            <person name="Salamov A."/>
            <person name="Salih N.S."/>
            <person name="Samson R.A."/>
            <person name="Sandor E."/>
            <person name="Sanguinetti M."/>
            <person name="Schuetze T."/>
            <person name="Sepcic K."/>
            <person name="Shelest E."/>
            <person name="Sherlock G."/>
            <person name="Sophianopoulou V."/>
            <person name="Squina F.M."/>
            <person name="Sun H."/>
            <person name="Susca A."/>
            <person name="Todd R.B."/>
            <person name="Tsang A."/>
            <person name="Unkles S.E."/>
            <person name="van de Wiele N."/>
            <person name="van Rossen-Uffink D."/>
            <person name="Oliveira J.V."/>
            <person name="Vesth T.C."/>
            <person name="Visser J."/>
            <person name="Yu J.-H."/>
            <person name="Zhou M."/>
            <person name="Andersen M.R."/>
            <person name="Archer D.B."/>
            <person name="Baker S.E."/>
            <person name="Benoit I."/>
            <person name="Brakhage A.A."/>
            <person name="Braus G.H."/>
            <person name="Fischer R."/>
            <person name="Frisvad J.C."/>
            <person name="Goldman G.H."/>
            <person name="Houbraken J."/>
            <person name="Oakley B."/>
            <person name="Pocsi I."/>
            <person name="Scazzocchio C."/>
            <person name="Seiboth B."/>
            <person name="vanKuyk P.A."/>
            <person name="Wortman J."/>
            <person name="Dyer P.S."/>
            <person name="Grigoriev I.V."/>
        </authorList>
    </citation>
    <scope>NUCLEOTIDE SEQUENCE [LARGE SCALE GENOMIC DNA]</scope>
    <source>
        <strain evidence="3">CBS 516.65</strain>
    </source>
</reference>
<dbReference type="AlphaFoldDB" id="A0A1L9V6M2"/>
<gene>
    <name evidence="2" type="ORF">ASPGLDRAFT_70092</name>
</gene>
<proteinExistence type="predicted"/>
<feature type="region of interest" description="Disordered" evidence="1">
    <location>
        <begin position="96"/>
        <end position="135"/>
    </location>
</feature>
<accession>A0A1L9V6M2</accession>
<evidence type="ECO:0000256" key="1">
    <source>
        <dbReference type="SAM" id="MobiDB-lite"/>
    </source>
</evidence>
<dbReference type="GeneID" id="34465700"/>
<dbReference type="VEuPathDB" id="FungiDB:ASPGLDRAFT_70092"/>
<protein>
    <recommendedName>
        <fullName evidence="4">Protein kinase domain-containing protein</fullName>
    </recommendedName>
</protein>
<dbReference type="Proteomes" id="UP000184300">
    <property type="component" value="Unassembled WGS sequence"/>
</dbReference>
<name>A0A1L9V6M2_ASPGL</name>
<dbReference type="OrthoDB" id="5134445at2759"/>
<dbReference type="RefSeq" id="XP_022396261.1">
    <property type="nucleotide sequence ID" value="XM_022549440.1"/>
</dbReference>
<dbReference type="EMBL" id="KV878917">
    <property type="protein sequence ID" value="OJJ79563.1"/>
    <property type="molecule type" value="Genomic_DNA"/>
</dbReference>
<feature type="compositionally biased region" description="Acidic residues" evidence="1">
    <location>
        <begin position="99"/>
        <end position="126"/>
    </location>
</feature>
<evidence type="ECO:0000313" key="2">
    <source>
        <dbReference type="EMBL" id="OJJ79563.1"/>
    </source>
</evidence>